<dbReference type="Proteomes" id="UP001259832">
    <property type="component" value="Unassembled WGS sequence"/>
</dbReference>
<keyword evidence="3" id="KW-0964">Secreted</keyword>
<feature type="signal peptide" evidence="5">
    <location>
        <begin position="1"/>
        <end position="29"/>
    </location>
</feature>
<comment type="subcellular location">
    <subcellularLocation>
        <location evidence="1">Secreted</location>
    </subcellularLocation>
</comment>
<name>A0AAD9GI48_9STRA</name>
<keyword evidence="5" id="KW-0732">Signal</keyword>
<keyword evidence="7" id="KW-1185">Reference proteome</keyword>
<dbReference type="AlphaFoldDB" id="A0AAD9GI48"/>
<dbReference type="PANTHER" id="PTHR33657:SF8">
    <property type="entry name" value="DOMAIN PROTEIN, PUTATIVE (AFU_ORTHOLOGUE AFUA_5G00600)-RELATED"/>
    <property type="match status" value="1"/>
</dbReference>
<keyword evidence="4" id="KW-0843">Virulence</keyword>
<sequence length="404" mass="44514">MNPLTTLSGLMRFTSTVLLCLVLAQTALGAIIDHDKVQPFAQPEPVTVSEKAAVKYKPQLQISDSCVSFPAVNAAGEITGGLKGTKDTDGCTEAPLGSQVYGRATWYQDKWAMMYAWYFPKNFWGGASERRHLWANMVLWLDNPALETPKIIGASLSRQTLKVPKAVFLSMGEQQKDPYSKVTAIPPMGFVGMQAIQTGRISRFRYTYNYTGGSNISTRVAQDYPDNSAWIGLTFAGSDGEYQDLIMWNQLTDEARAALESADFGKDTKILILPRALIQTALGGTIGHDKVQPFPQPEPVSLRESSSQVQATTADSVSAAGEITGGLKGTKGTDACSEAPLGSQIYTRATWYQDKWAMLYAWYFPKNFWGDDEPRRRHNWANMVLWLDNPALDTPKILGASLSR</sequence>
<proteinExistence type="inferred from homology"/>
<evidence type="ECO:0000256" key="5">
    <source>
        <dbReference type="SAM" id="SignalP"/>
    </source>
</evidence>
<dbReference type="EMBL" id="JASMQC010000017">
    <property type="protein sequence ID" value="KAK1938777.1"/>
    <property type="molecule type" value="Genomic_DNA"/>
</dbReference>
<feature type="chain" id="PRO_5042026917" description="Necrosis inducing-like protein NPP1 type" evidence="5">
    <location>
        <begin position="30"/>
        <end position="404"/>
    </location>
</feature>
<evidence type="ECO:0008006" key="8">
    <source>
        <dbReference type="Google" id="ProtNLM"/>
    </source>
</evidence>
<reference evidence="6" key="1">
    <citation type="submission" date="2023-08" db="EMBL/GenBank/DDBJ databases">
        <title>Reference Genome Resource for the Citrus Pathogen Phytophthora citrophthora.</title>
        <authorList>
            <person name="Moller H."/>
            <person name="Coetzee B."/>
            <person name="Rose L.J."/>
            <person name="Van Niekerk J.M."/>
        </authorList>
    </citation>
    <scope>NUCLEOTIDE SEQUENCE</scope>
    <source>
        <strain evidence="6">STE-U-9442</strain>
    </source>
</reference>
<evidence type="ECO:0000256" key="4">
    <source>
        <dbReference type="ARBA" id="ARBA00023026"/>
    </source>
</evidence>
<dbReference type="Pfam" id="PF05630">
    <property type="entry name" value="NPP1"/>
    <property type="match status" value="2"/>
</dbReference>
<protein>
    <recommendedName>
        <fullName evidence="8">Necrosis inducing-like protein NPP1 type</fullName>
    </recommendedName>
</protein>
<dbReference type="PANTHER" id="PTHR33657">
    <property type="entry name" value="DOMAIN PROTEIN, PUTATIVE (AFU_ORTHOLOGUE AFUA_5G00600)-RELATED"/>
    <property type="match status" value="1"/>
</dbReference>
<dbReference type="GO" id="GO:0005576">
    <property type="term" value="C:extracellular region"/>
    <property type="evidence" value="ECO:0007669"/>
    <property type="project" value="UniProtKB-SubCell"/>
</dbReference>
<dbReference type="InterPro" id="IPR008701">
    <property type="entry name" value="NPP1"/>
</dbReference>
<comment type="caution">
    <text evidence="6">The sequence shown here is derived from an EMBL/GenBank/DDBJ whole genome shotgun (WGS) entry which is preliminary data.</text>
</comment>
<evidence type="ECO:0000313" key="6">
    <source>
        <dbReference type="EMBL" id="KAK1938777.1"/>
    </source>
</evidence>
<organism evidence="6 7">
    <name type="scientific">Phytophthora citrophthora</name>
    <dbReference type="NCBI Taxonomy" id="4793"/>
    <lineage>
        <taxon>Eukaryota</taxon>
        <taxon>Sar</taxon>
        <taxon>Stramenopiles</taxon>
        <taxon>Oomycota</taxon>
        <taxon>Peronosporomycetes</taxon>
        <taxon>Peronosporales</taxon>
        <taxon>Peronosporaceae</taxon>
        <taxon>Phytophthora</taxon>
    </lineage>
</organism>
<evidence type="ECO:0000313" key="7">
    <source>
        <dbReference type="Proteomes" id="UP001259832"/>
    </source>
</evidence>
<gene>
    <name evidence="6" type="ORF">P3T76_008852</name>
</gene>
<accession>A0AAD9GI48</accession>
<evidence type="ECO:0000256" key="1">
    <source>
        <dbReference type="ARBA" id="ARBA00004613"/>
    </source>
</evidence>
<evidence type="ECO:0000256" key="3">
    <source>
        <dbReference type="ARBA" id="ARBA00022525"/>
    </source>
</evidence>
<comment type="similarity">
    <text evidence="2">Belongs to the Necrosis inducing protein (NPP1) family.</text>
</comment>
<evidence type="ECO:0000256" key="2">
    <source>
        <dbReference type="ARBA" id="ARBA00009520"/>
    </source>
</evidence>